<dbReference type="InterPro" id="IPR045889">
    <property type="entry name" value="MES/HNL"/>
</dbReference>
<protein>
    <recommendedName>
        <fullName evidence="1">AB hydrolase-1 domain-containing protein</fullName>
    </recommendedName>
</protein>
<feature type="domain" description="AB hydrolase-1" evidence="1">
    <location>
        <begin position="8"/>
        <end position="119"/>
    </location>
</feature>
<dbReference type="GO" id="GO:0080030">
    <property type="term" value="F:methyl indole-3-acetate esterase activity"/>
    <property type="evidence" value="ECO:0007669"/>
    <property type="project" value="TreeGrafter"/>
</dbReference>
<dbReference type="GO" id="GO:0080031">
    <property type="term" value="F:methyl salicylate esterase activity"/>
    <property type="evidence" value="ECO:0007669"/>
    <property type="project" value="TreeGrafter"/>
</dbReference>
<dbReference type="GO" id="GO:0009694">
    <property type="term" value="P:jasmonic acid metabolic process"/>
    <property type="evidence" value="ECO:0007669"/>
    <property type="project" value="TreeGrafter"/>
</dbReference>
<comment type="caution">
    <text evidence="2">The sequence shown here is derived from an EMBL/GenBank/DDBJ whole genome shotgun (WGS) entry which is preliminary data.</text>
</comment>
<gene>
    <name evidence="2" type="ORF">RND71_039842</name>
</gene>
<dbReference type="InterPro" id="IPR000073">
    <property type="entry name" value="AB_hydrolase_1"/>
</dbReference>
<evidence type="ECO:0000313" key="3">
    <source>
        <dbReference type="Proteomes" id="UP001291623"/>
    </source>
</evidence>
<dbReference type="PANTHER" id="PTHR10992:SF943">
    <property type="entry name" value="METHYLESTERASE 10"/>
    <property type="match status" value="1"/>
</dbReference>
<dbReference type="GO" id="GO:0009696">
    <property type="term" value="P:salicylic acid metabolic process"/>
    <property type="evidence" value="ECO:0007669"/>
    <property type="project" value="TreeGrafter"/>
</dbReference>
<reference evidence="2" key="1">
    <citation type="submission" date="2023-12" db="EMBL/GenBank/DDBJ databases">
        <title>Genome assembly of Anisodus tanguticus.</title>
        <authorList>
            <person name="Wang Y.-J."/>
        </authorList>
    </citation>
    <scope>NUCLEOTIDE SEQUENCE</scope>
    <source>
        <strain evidence="2">KB-2021</strain>
        <tissue evidence="2">Leaf</tissue>
    </source>
</reference>
<dbReference type="AlphaFoldDB" id="A0AAE1QXX6"/>
<evidence type="ECO:0000313" key="2">
    <source>
        <dbReference type="EMBL" id="KAK4341341.1"/>
    </source>
</evidence>
<dbReference type="Gene3D" id="3.40.50.1820">
    <property type="entry name" value="alpha/beta hydrolase"/>
    <property type="match status" value="1"/>
</dbReference>
<dbReference type="Pfam" id="PF00561">
    <property type="entry name" value="Abhydrolase_1"/>
    <property type="match status" value="1"/>
</dbReference>
<keyword evidence="3" id="KW-1185">Reference proteome</keyword>
<organism evidence="2 3">
    <name type="scientific">Anisodus tanguticus</name>
    <dbReference type="NCBI Taxonomy" id="243964"/>
    <lineage>
        <taxon>Eukaryota</taxon>
        <taxon>Viridiplantae</taxon>
        <taxon>Streptophyta</taxon>
        <taxon>Embryophyta</taxon>
        <taxon>Tracheophyta</taxon>
        <taxon>Spermatophyta</taxon>
        <taxon>Magnoliopsida</taxon>
        <taxon>eudicotyledons</taxon>
        <taxon>Gunneridae</taxon>
        <taxon>Pentapetalae</taxon>
        <taxon>asterids</taxon>
        <taxon>lamiids</taxon>
        <taxon>Solanales</taxon>
        <taxon>Solanaceae</taxon>
        <taxon>Solanoideae</taxon>
        <taxon>Hyoscyameae</taxon>
        <taxon>Anisodus</taxon>
    </lineage>
</organism>
<dbReference type="Proteomes" id="UP001291623">
    <property type="component" value="Unassembled WGS sequence"/>
</dbReference>
<accession>A0AAE1QXX6</accession>
<dbReference type="GO" id="GO:0080032">
    <property type="term" value="F:methyl jasmonate esterase activity"/>
    <property type="evidence" value="ECO:0007669"/>
    <property type="project" value="TreeGrafter"/>
</dbReference>
<proteinExistence type="predicted"/>
<evidence type="ECO:0000259" key="1">
    <source>
        <dbReference type="Pfam" id="PF00561"/>
    </source>
</evidence>
<name>A0AAE1QXX6_9SOLA</name>
<dbReference type="EMBL" id="JAVYJV010000022">
    <property type="protein sequence ID" value="KAK4341341.1"/>
    <property type="molecule type" value="Genomic_DNA"/>
</dbReference>
<dbReference type="InterPro" id="IPR029058">
    <property type="entry name" value="AB_hydrolase_fold"/>
</dbReference>
<sequence>MEKKLKKHFILVHGFCLGAWCWYKVITLLEKSGHKVSALDLGASGINMKQLNEIGSISDYIQPLMDFMVSLPHDEKVILVGHSHGGLCISLAMEAFHDKISSAVFVTAYMPNHIHPPALLIQEVFCINLSLIFV</sequence>
<dbReference type="SUPFAM" id="SSF53474">
    <property type="entry name" value="alpha/beta-Hydrolases"/>
    <property type="match status" value="1"/>
</dbReference>
<dbReference type="PANTHER" id="PTHR10992">
    <property type="entry name" value="METHYLESTERASE FAMILY MEMBER"/>
    <property type="match status" value="1"/>
</dbReference>